<gene>
    <name evidence="5" type="ordered locus">Desdi_0656</name>
</gene>
<dbReference type="Proteomes" id="UP000010797">
    <property type="component" value="Chromosome"/>
</dbReference>
<comment type="cofactor">
    <cofactor evidence="1">
        <name>FAD</name>
        <dbReference type="ChEBI" id="CHEBI:57692"/>
    </cofactor>
</comment>
<sequence>MNYVIIGNSAAGIFAAEGIREADPQGTITVLTADHYPSYSRCLTTYYLAGDIEEEQIFLRTPEELAKLNLDIHYGCRVTGLNSEQQRVSTADGRSFEYDRCLIATGASAVTLDLPGASLPEVFTLRHLENAKGIRALLKPGGKAVIIGGGLVSLKSAYALSKQGLEVHVVVSSGYILSQMLNPLAAQRLEQHLRDHGIDIILNSDVAAIEGQDHVEGVRLKCGQRLKADLVIIGKGVRPNTEPFLNTGLKLKHGIVVDDYLETNLSHVYAAGDVAEAWDYLREGPRINAVWPNATEQGRIAALNMTGKKTFYKGSMGMNSVDFFGLRIISAGIIKPPQRKEGFEDTLTWQVNEDSYQSLIWQGDYLKGYVLIGHPEQAGILSALIQAREPLSPAIRQHIRAGKRAQVRFVL</sequence>
<organism evidence="5 6">
    <name type="scientific">Desulfitobacterium dichloroeliminans (strain LMG P-21439 / DCA1)</name>
    <dbReference type="NCBI Taxonomy" id="871963"/>
    <lineage>
        <taxon>Bacteria</taxon>
        <taxon>Bacillati</taxon>
        <taxon>Bacillota</taxon>
        <taxon>Clostridia</taxon>
        <taxon>Eubacteriales</taxon>
        <taxon>Desulfitobacteriaceae</taxon>
        <taxon>Desulfitobacterium</taxon>
    </lineage>
</organism>
<dbReference type="STRING" id="871963.Desdi_0656"/>
<dbReference type="InterPro" id="IPR036188">
    <property type="entry name" value="FAD/NAD-bd_sf"/>
</dbReference>
<accession>L0F578</accession>
<reference evidence="6" key="1">
    <citation type="submission" date="2012-02" db="EMBL/GenBank/DDBJ databases">
        <title>Complete sequence of Desulfitobacterium dichloroeliminans LMG P-21439.</title>
        <authorList>
            <person name="Lucas S."/>
            <person name="Han J."/>
            <person name="Lapidus A."/>
            <person name="Cheng J.-F."/>
            <person name="Goodwin L."/>
            <person name="Pitluck S."/>
            <person name="Peters L."/>
            <person name="Ovchinnikova G."/>
            <person name="Teshima H."/>
            <person name="Detter J.C."/>
            <person name="Han C."/>
            <person name="Tapia R."/>
            <person name="Land M."/>
            <person name="Hauser L."/>
            <person name="Kyrpides N."/>
            <person name="Ivanova N."/>
            <person name="Pagani I."/>
            <person name="Kruse T."/>
            <person name="de Vos W.M."/>
            <person name="Boon N."/>
            <person name="Smidt H."/>
            <person name="Woyke T."/>
        </authorList>
    </citation>
    <scope>NUCLEOTIDE SEQUENCE [LARGE SCALE GENOMIC DNA]</scope>
    <source>
        <strain evidence="6">LMG P-21439 / DCA1</strain>
    </source>
</reference>
<keyword evidence="3" id="KW-0274">FAD</keyword>
<evidence type="ECO:0000256" key="1">
    <source>
        <dbReference type="ARBA" id="ARBA00001974"/>
    </source>
</evidence>
<dbReference type="PANTHER" id="PTHR43429">
    <property type="entry name" value="PYRIDINE NUCLEOTIDE-DISULFIDE OXIDOREDUCTASE DOMAIN-CONTAINING"/>
    <property type="match status" value="1"/>
</dbReference>
<dbReference type="GO" id="GO:0016491">
    <property type="term" value="F:oxidoreductase activity"/>
    <property type="evidence" value="ECO:0007669"/>
    <property type="project" value="InterPro"/>
</dbReference>
<dbReference type="SUPFAM" id="SSF51905">
    <property type="entry name" value="FAD/NAD(P)-binding domain"/>
    <property type="match status" value="2"/>
</dbReference>
<dbReference type="InterPro" id="IPR016156">
    <property type="entry name" value="FAD/NAD-linked_Rdtase_dimer_sf"/>
</dbReference>
<dbReference type="EMBL" id="CP003344">
    <property type="protein sequence ID" value="AGA68185.1"/>
    <property type="molecule type" value="Genomic_DNA"/>
</dbReference>
<keyword evidence="6" id="KW-1185">Reference proteome</keyword>
<dbReference type="AlphaFoldDB" id="L0F578"/>
<protein>
    <submittedName>
        <fullName evidence="5">NAD(P)H-nitrite reductase</fullName>
    </submittedName>
</protein>
<dbReference type="Pfam" id="PF07992">
    <property type="entry name" value="Pyr_redox_2"/>
    <property type="match status" value="1"/>
</dbReference>
<dbReference type="Gene3D" id="3.50.50.60">
    <property type="entry name" value="FAD/NAD(P)-binding domain"/>
    <property type="match status" value="2"/>
</dbReference>
<proteinExistence type="predicted"/>
<dbReference type="eggNOG" id="COG0446">
    <property type="taxonomic scope" value="Bacteria"/>
</dbReference>
<dbReference type="HOGENOM" id="CLU_003291_4_4_9"/>
<evidence type="ECO:0000313" key="5">
    <source>
        <dbReference type="EMBL" id="AGA68185.1"/>
    </source>
</evidence>
<dbReference type="PANTHER" id="PTHR43429:SF3">
    <property type="entry name" value="NITRITE REDUCTASE [NAD(P)H]"/>
    <property type="match status" value="1"/>
</dbReference>
<evidence type="ECO:0000256" key="2">
    <source>
        <dbReference type="ARBA" id="ARBA00022630"/>
    </source>
</evidence>
<dbReference type="InterPro" id="IPR050260">
    <property type="entry name" value="FAD-bd_OxRdtase"/>
</dbReference>
<dbReference type="InterPro" id="IPR023753">
    <property type="entry name" value="FAD/NAD-binding_dom"/>
</dbReference>
<dbReference type="PRINTS" id="PR00368">
    <property type="entry name" value="FADPNR"/>
</dbReference>
<evidence type="ECO:0000313" key="6">
    <source>
        <dbReference type="Proteomes" id="UP000010797"/>
    </source>
</evidence>
<evidence type="ECO:0000256" key="3">
    <source>
        <dbReference type="ARBA" id="ARBA00022827"/>
    </source>
</evidence>
<keyword evidence="2" id="KW-0285">Flavoprotein</keyword>
<evidence type="ECO:0000259" key="4">
    <source>
        <dbReference type="Pfam" id="PF07992"/>
    </source>
</evidence>
<dbReference type="Gene3D" id="3.30.390.30">
    <property type="match status" value="1"/>
</dbReference>
<dbReference type="OrthoDB" id="9807946at2"/>
<dbReference type="RefSeq" id="WP_015261187.1">
    <property type="nucleotide sequence ID" value="NC_019903.1"/>
</dbReference>
<dbReference type="PRINTS" id="PR00411">
    <property type="entry name" value="PNDRDTASEI"/>
</dbReference>
<dbReference type="KEGG" id="ddl:Desdi_0656"/>
<name>L0F578_DESDL</name>
<feature type="domain" description="FAD/NAD(P)-binding" evidence="4">
    <location>
        <begin position="2"/>
        <end position="298"/>
    </location>
</feature>